<evidence type="ECO:0000313" key="2">
    <source>
        <dbReference type="EMBL" id="KAL1189896.1"/>
    </source>
</evidence>
<proteinExistence type="predicted"/>
<evidence type="ECO:0000256" key="1">
    <source>
        <dbReference type="SAM" id="SignalP"/>
    </source>
</evidence>
<feature type="signal peptide" evidence="1">
    <location>
        <begin position="1"/>
        <end position="24"/>
    </location>
</feature>
<reference evidence="2 3" key="1">
    <citation type="submission" date="2024-04" db="EMBL/GenBank/DDBJ databases">
        <title>Genome assembly C_amara_ONT_v2.</title>
        <authorList>
            <person name="Yant L."/>
            <person name="Moore C."/>
            <person name="Slenker M."/>
        </authorList>
    </citation>
    <scope>NUCLEOTIDE SEQUENCE [LARGE SCALE GENOMIC DNA]</scope>
    <source>
        <tissue evidence="2">Leaf</tissue>
    </source>
</reference>
<organism evidence="2 3">
    <name type="scientific">Cardamine amara subsp. amara</name>
    <dbReference type="NCBI Taxonomy" id="228776"/>
    <lineage>
        <taxon>Eukaryota</taxon>
        <taxon>Viridiplantae</taxon>
        <taxon>Streptophyta</taxon>
        <taxon>Embryophyta</taxon>
        <taxon>Tracheophyta</taxon>
        <taxon>Spermatophyta</taxon>
        <taxon>Magnoliopsida</taxon>
        <taxon>eudicotyledons</taxon>
        <taxon>Gunneridae</taxon>
        <taxon>Pentapetalae</taxon>
        <taxon>rosids</taxon>
        <taxon>malvids</taxon>
        <taxon>Brassicales</taxon>
        <taxon>Brassicaceae</taxon>
        <taxon>Cardamineae</taxon>
        <taxon>Cardamine</taxon>
    </lineage>
</organism>
<dbReference type="AlphaFoldDB" id="A0ABD0Z5A6"/>
<name>A0ABD0Z5A6_CARAN</name>
<feature type="chain" id="PRO_5044751732" evidence="1">
    <location>
        <begin position="25"/>
        <end position="114"/>
    </location>
</feature>
<evidence type="ECO:0000313" key="3">
    <source>
        <dbReference type="Proteomes" id="UP001558713"/>
    </source>
</evidence>
<protein>
    <submittedName>
        <fullName evidence="2">Uncharacterized protein</fullName>
    </submittedName>
</protein>
<gene>
    <name evidence="2" type="ORF">V5N11_012656</name>
</gene>
<keyword evidence="1" id="KW-0732">Signal</keyword>
<dbReference type="EMBL" id="JBANAX010000884">
    <property type="protein sequence ID" value="KAL1189896.1"/>
    <property type="molecule type" value="Genomic_DNA"/>
</dbReference>
<accession>A0ABD0Z5A6</accession>
<keyword evidence="3" id="KW-1185">Reference proteome</keyword>
<dbReference type="Proteomes" id="UP001558713">
    <property type="component" value="Unassembled WGS sequence"/>
</dbReference>
<sequence>MNLENIFAVLLLSLVVLRPTLTFGADPVWFIQKICTKGTTCPIYKLEDPTIYSSICIKFMSPFAAEIASDLGRAALKSVELEISSTEYLKKFKPPPGTSAYMLKRIQMAINCVH</sequence>
<comment type="caution">
    <text evidence="2">The sequence shown here is derived from an EMBL/GenBank/DDBJ whole genome shotgun (WGS) entry which is preliminary data.</text>
</comment>